<dbReference type="GO" id="GO:0008168">
    <property type="term" value="F:methyltransferase activity"/>
    <property type="evidence" value="ECO:0007669"/>
    <property type="project" value="UniProtKB-KW"/>
</dbReference>
<dbReference type="EMBL" id="MU004245">
    <property type="protein sequence ID" value="KAF2663539.1"/>
    <property type="molecule type" value="Genomic_DNA"/>
</dbReference>
<dbReference type="SUPFAM" id="SSF53335">
    <property type="entry name" value="S-adenosyl-L-methionine-dependent methyltransferases"/>
    <property type="match status" value="1"/>
</dbReference>
<gene>
    <name evidence="1" type="ORF">BT63DRAFT_121678</name>
</gene>
<evidence type="ECO:0000313" key="2">
    <source>
        <dbReference type="Proteomes" id="UP000799302"/>
    </source>
</evidence>
<dbReference type="PANTHER" id="PTHR43591">
    <property type="entry name" value="METHYLTRANSFERASE"/>
    <property type="match status" value="1"/>
</dbReference>
<name>A0A6A6TTZ8_9PEZI</name>
<dbReference type="AlphaFoldDB" id="A0A6A6TTZ8"/>
<protein>
    <submittedName>
        <fullName evidence="1">S-adenosyl-L-methionine-dependent methyltransferase</fullName>
    </submittedName>
</protein>
<keyword evidence="2" id="KW-1185">Reference proteome</keyword>
<proteinExistence type="predicted"/>
<evidence type="ECO:0000313" key="1">
    <source>
        <dbReference type="EMBL" id="KAF2663539.1"/>
    </source>
</evidence>
<dbReference type="InterPro" id="IPR029063">
    <property type="entry name" value="SAM-dependent_MTases_sf"/>
</dbReference>
<dbReference type="GO" id="GO:0032259">
    <property type="term" value="P:methylation"/>
    <property type="evidence" value="ECO:0007669"/>
    <property type="project" value="UniProtKB-KW"/>
</dbReference>
<organism evidence="1 2">
    <name type="scientific">Microthyrium microscopicum</name>
    <dbReference type="NCBI Taxonomy" id="703497"/>
    <lineage>
        <taxon>Eukaryota</taxon>
        <taxon>Fungi</taxon>
        <taxon>Dikarya</taxon>
        <taxon>Ascomycota</taxon>
        <taxon>Pezizomycotina</taxon>
        <taxon>Dothideomycetes</taxon>
        <taxon>Dothideomycetes incertae sedis</taxon>
        <taxon>Microthyriales</taxon>
        <taxon>Microthyriaceae</taxon>
        <taxon>Microthyrium</taxon>
    </lineage>
</organism>
<reference evidence="1" key="1">
    <citation type="journal article" date="2020" name="Stud. Mycol.">
        <title>101 Dothideomycetes genomes: a test case for predicting lifestyles and emergence of pathogens.</title>
        <authorList>
            <person name="Haridas S."/>
            <person name="Albert R."/>
            <person name="Binder M."/>
            <person name="Bloem J."/>
            <person name="Labutti K."/>
            <person name="Salamov A."/>
            <person name="Andreopoulos B."/>
            <person name="Baker S."/>
            <person name="Barry K."/>
            <person name="Bills G."/>
            <person name="Bluhm B."/>
            <person name="Cannon C."/>
            <person name="Castanera R."/>
            <person name="Culley D."/>
            <person name="Daum C."/>
            <person name="Ezra D."/>
            <person name="Gonzalez J."/>
            <person name="Henrissat B."/>
            <person name="Kuo A."/>
            <person name="Liang C."/>
            <person name="Lipzen A."/>
            <person name="Lutzoni F."/>
            <person name="Magnuson J."/>
            <person name="Mondo S."/>
            <person name="Nolan M."/>
            <person name="Ohm R."/>
            <person name="Pangilinan J."/>
            <person name="Park H.-J."/>
            <person name="Ramirez L."/>
            <person name="Alfaro M."/>
            <person name="Sun H."/>
            <person name="Tritt A."/>
            <person name="Yoshinaga Y."/>
            <person name="Zwiers L.-H."/>
            <person name="Turgeon B."/>
            <person name="Goodwin S."/>
            <person name="Spatafora J."/>
            <person name="Crous P."/>
            <person name="Grigoriev I."/>
        </authorList>
    </citation>
    <scope>NUCLEOTIDE SEQUENCE</scope>
    <source>
        <strain evidence="1">CBS 115976</strain>
    </source>
</reference>
<keyword evidence="1" id="KW-0489">Methyltransferase</keyword>
<dbReference type="Pfam" id="PF13489">
    <property type="entry name" value="Methyltransf_23"/>
    <property type="match status" value="1"/>
</dbReference>
<sequence length="342" mass="38676">MATFLDLETTIYAGEPEDHCFPVVDDNIAQGETSEAPNGSSKYRIKQSVEDSIDSVSSEKTEAGERTYAEFRKGKYPLPNDLKEQQRLNLQHELFRITLEGRMFLAPITNPSSALDVAAGTGVWAIEFANLFPSTQVLGTDLSAIQPKELPKNCHFELHDAEEDWNFPEKFDYIHGRALLSCFTDPAAVLKRAYDSLTPGGYLELHDGKFPFQYIGEPPKDSAMYKWNETVMAGAAKAGRPWTGTPNYKRWMEELGFEDVVEKLYYWPTSGWAKGEYYKALAAYWQVNLVGGLEGISMKVMTGLGWKEDDVRIFLEEVRKDVKDTSIHAYLQIHVVYGRKPS</sequence>
<keyword evidence="1" id="KW-0808">Transferase</keyword>
<dbReference type="PANTHER" id="PTHR43591:SF102">
    <property type="entry name" value="S-ADENOSYL-L-METHIONINE-DEPENDENT METHYLTRANSFERASE"/>
    <property type="match status" value="1"/>
</dbReference>
<dbReference type="Proteomes" id="UP000799302">
    <property type="component" value="Unassembled WGS sequence"/>
</dbReference>
<dbReference type="OrthoDB" id="2013972at2759"/>
<dbReference type="Gene3D" id="3.40.50.150">
    <property type="entry name" value="Vaccinia Virus protein VP39"/>
    <property type="match status" value="1"/>
</dbReference>
<dbReference type="CDD" id="cd02440">
    <property type="entry name" value="AdoMet_MTases"/>
    <property type="match status" value="1"/>
</dbReference>
<accession>A0A6A6TTZ8</accession>